<sequence>MIAIKTKVDSVGVAPLANAYWNQYGTQTLINPHTLDEIYTETQAKSLQVDGLVNDTGLGDYRQFTKESGCWLPS</sequence>
<keyword evidence="2" id="KW-1185">Reference proteome</keyword>
<comment type="caution">
    <text evidence="1">The sequence shown here is derived from an EMBL/GenBank/DDBJ whole genome shotgun (WGS) entry which is preliminary data.</text>
</comment>
<dbReference type="RefSeq" id="WP_157588120.1">
    <property type="nucleotide sequence ID" value="NZ_WPIN01000011.1"/>
</dbReference>
<evidence type="ECO:0000313" key="1">
    <source>
        <dbReference type="EMBL" id="MVM33400.1"/>
    </source>
</evidence>
<name>A0A7K1SHV4_9BACT</name>
<dbReference type="Proteomes" id="UP000436006">
    <property type="component" value="Unassembled WGS sequence"/>
</dbReference>
<gene>
    <name evidence="1" type="ORF">GO755_25400</name>
</gene>
<proteinExistence type="predicted"/>
<dbReference type="AlphaFoldDB" id="A0A7K1SHV4"/>
<organism evidence="1 2">
    <name type="scientific">Spirosoma arboris</name>
    <dbReference type="NCBI Taxonomy" id="2682092"/>
    <lineage>
        <taxon>Bacteria</taxon>
        <taxon>Pseudomonadati</taxon>
        <taxon>Bacteroidota</taxon>
        <taxon>Cytophagia</taxon>
        <taxon>Cytophagales</taxon>
        <taxon>Cytophagaceae</taxon>
        <taxon>Spirosoma</taxon>
    </lineage>
</organism>
<reference evidence="1 2" key="1">
    <citation type="submission" date="2019-12" db="EMBL/GenBank/DDBJ databases">
        <title>Spirosoma sp. HMF4905 genome sequencing and assembly.</title>
        <authorList>
            <person name="Kang H."/>
            <person name="Cha I."/>
            <person name="Kim H."/>
            <person name="Joh K."/>
        </authorList>
    </citation>
    <scope>NUCLEOTIDE SEQUENCE [LARGE SCALE GENOMIC DNA]</scope>
    <source>
        <strain evidence="1 2">HMF4905</strain>
    </source>
</reference>
<accession>A0A7K1SHV4</accession>
<dbReference type="EMBL" id="WPIN01000011">
    <property type="protein sequence ID" value="MVM33400.1"/>
    <property type="molecule type" value="Genomic_DNA"/>
</dbReference>
<protein>
    <submittedName>
        <fullName evidence="1">Uncharacterized protein</fullName>
    </submittedName>
</protein>
<evidence type="ECO:0000313" key="2">
    <source>
        <dbReference type="Proteomes" id="UP000436006"/>
    </source>
</evidence>